<gene>
    <name evidence="1" type="ORF">SVIM_LOCUS412942</name>
</gene>
<name>A0A6N2MVC0_SALVM</name>
<evidence type="ECO:0000313" key="1">
    <source>
        <dbReference type="EMBL" id="VFU57170.1"/>
    </source>
</evidence>
<proteinExistence type="predicted"/>
<reference evidence="1" key="1">
    <citation type="submission" date="2019-03" db="EMBL/GenBank/DDBJ databases">
        <authorList>
            <person name="Mank J."/>
            <person name="Almeida P."/>
        </authorList>
    </citation>
    <scope>NUCLEOTIDE SEQUENCE</scope>
    <source>
        <strain evidence="1">78183</strain>
    </source>
</reference>
<protein>
    <submittedName>
        <fullName evidence="1">Uncharacterized protein</fullName>
    </submittedName>
</protein>
<organism evidence="1">
    <name type="scientific">Salix viminalis</name>
    <name type="common">Common osier</name>
    <name type="synonym">Basket willow</name>
    <dbReference type="NCBI Taxonomy" id="40686"/>
    <lineage>
        <taxon>Eukaryota</taxon>
        <taxon>Viridiplantae</taxon>
        <taxon>Streptophyta</taxon>
        <taxon>Embryophyta</taxon>
        <taxon>Tracheophyta</taxon>
        <taxon>Spermatophyta</taxon>
        <taxon>Magnoliopsida</taxon>
        <taxon>eudicotyledons</taxon>
        <taxon>Gunneridae</taxon>
        <taxon>Pentapetalae</taxon>
        <taxon>rosids</taxon>
        <taxon>fabids</taxon>
        <taxon>Malpighiales</taxon>
        <taxon>Salicaceae</taxon>
        <taxon>Saliceae</taxon>
        <taxon>Salix</taxon>
    </lineage>
</organism>
<accession>A0A6N2MVC0</accession>
<sequence length="65" mass="7319">MRDIRCSCRSQVVAYATPLFLLLDSHCHPMLLSQVVAYATRLFFLDSHCHPMLLCQASIQPANLA</sequence>
<dbReference type="AlphaFoldDB" id="A0A6N2MVC0"/>
<dbReference type="EMBL" id="CAADRP010001941">
    <property type="protein sequence ID" value="VFU57170.1"/>
    <property type="molecule type" value="Genomic_DNA"/>
</dbReference>